<keyword evidence="4" id="KW-0337">GPI-anchor biosynthesis</keyword>
<evidence type="ECO:0000256" key="8">
    <source>
        <dbReference type="ARBA" id="ARBA00022989"/>
    </source>
</evidence>
<feature type="transmembrane region" description="Helical" evidence="13">
    <location>
        <begin position="497"/>
        <end position="517"/>
    </location>
</feature>
<dbReference type="InterPro" id="IPR039524">
    <property type="entry name" value="PIGO/GPI13"/>
</dbReference>
<feature type="transmembrane region" description="Helical" evidence="13">
    <location>
        <begin position="921"/>
        <end position="942"/>
    </location>
</feature>
<evidence type="ECO:0000256" key="7">
    <source>
        <dbReference type="ARBA" id="ARBA00022824"/>
    </source>
</evidence>
<evidence type="ECO:0000256" key="2">
    <source>
        <dbReference type="ARBA" id="ARBA00004687"/>
    </source>
</evidence>
<dbReference type="VEuPathDB" id="FungiDB:TRICI_000011"/>
<feature type="transmembrane region" description="Helical" evidence="13">
    <location>
        <begin position="954"/>
        <end position="976"/>
    </location>
</feature>
<sequence length="993" mass="109999">MADTGPIFTTVGGDSATSISADDLLNKPAQASTGDKKLEAEVAAKSLSQTAKGYAMILVRVLLLQAVGIALFSRGFLLSRPVFEDQSTCVDRPIEGAFKGECWHPKAFDRAVFVIVDALRYDFVIPQEDDSDLYYHNSLPYLYDMAKKHPENAFLTKFMADPPTTTLQRLKGLTTGSLPTFIDAGSNFAGSEIEEDNWIAQLTGLGKKVAFMGDDTWQALFGNHFNVSYPYDSLNVWDLHTVDNGVIEHIFPTLDNQYGSWDVAIGHLLGVDHAGHRYGPNHPEMRAKLQQMNQFIQDVVQKIDDKTLLIVMGDHGMDPKGDHGGDTLLELESTLWMYSKKPFFGKPIMDYSERTVSQIDLVPTVSLLLGAPIPFNNLGFPITEAFVGPKKQPNYENLSRVSQLAAGQIHRYMKKFGIDTDAESSFWEMLKKSSLNHAETAQKCQEFAQGILEQFRAKWVQFDIPSIYMGLGVLVFTLATVHSFYSNLVDNGSVKDGNSYTVFLVGSVFAAFGYFVGQFIPSLNSLEPMYVAGLFMAIGLISISLPWVIKHLTLRRPSVNRWDLFAVFLTIIHALSFTSNSFTIWEDRILHYLLVSFGVVMFAASFRLEDIKERTIGAWHGAMFVILTKLASLSTLCREEQGDLCRTTFYSSESSVNSPYTIIGLIIVAFALPQIVKSFYKTTASYVGSATVWIGWGLCASILTVAWYWVLDGFDTYSWKLPSFIDPETLHSAKLAVARMVLGATLVAANYGWYSGSLCVKVDVQRNNQDGKVRAAILGYSNIYGSYYFLLVLNIFAAILIFNKPLAGIILSLLLYQALTLLELIDIHDLKGSFIGPVVLGLLGSSYFFSTGHHATIPAVQWEVGFIPTSTITFPFTHLAILANTLGPVILTTLMGPLLVSWKTSPSQDPERFQGQQITSLLGVVLYHSIISITSMVCAFHLRRHLMLWKIFAPRFMLAGVSLGVVDVVAVIAATASSRVTSYINSIFNKPVN</sequence>
<feature type="transmembrane region" description="Helical" evidence="13">
    <location>
        <begin position="656"/>
        <end position="675"/>
    </location>
</feature>
<proteinExistence type="inferred from homology"/>
<dbReference type="UniPathway" id="UPA00196"/>
<dbReference type="GO" id="GO:0051377">
    <property type="term" value="F:mannose-ethanolamine phosphotransferase activity"/>
    <property type="evidence" value="ECO:0007669"/>
    <property type="project" value="InterPro"/>
</dbReference>
<feature type="transmembrane region" description="Helical" evidence="13">
    <location>
        <begin position="730"/>
        <end position="754"/>
    </location>
</feature>
<dbReference type="InterPro" id="IPR017850">
    <property type="entry name" value="Alkaline_phosphatase_core_sf"/>
</dbReference>
<dbReference type="EMBL" id="SWFS01000007">
    <property type="protein sequence ID" value="KAA8917809.1"/>
    <property type="molecule type" value="Genomic_DNA"/>
</dbReference>
<evidence type="ECO:0000313" key="14">
    <source>
        <dbReference type="EMBL" id="KAA8917809.1"/>
    </source>
</evidence>
<dbReference type="FunFam" id="3.40.720.10:FF:000041">
    <property type="entry name" value="GPI ethanolamine phosphate transferase 3"/>
    <property type="match status" value="1"/>
</dbReference>
<keyword evidence="9 13" id="KW-0472">Membrane</keyword>
<feature type="transmembrane region" description="Helical" evidence="13">
    <location>
        <begin position="561"/>
        <end position="577"/>
    </location>
</feature>
<dbReference type="SUPFAM" id="SSF53649">
    <property type="entry name" value="Alkaline phosphatase-like"/>
    <property type="match status" value="1"/>
</dbReference>
<dbReference type="AlphaFoldDB" id="A0A642VEJ5"/>
<evidence type="ECO:0000256" key="5">
    <source>
        <dbReference type="ARBA" id="ARBA00022679"/>
    </source>
</evidence>
<dbReference type="OrthoDB" id="272139at2759"/>
<comment type="pathway">
    <text evidence="2">Glycolipid biosynthesis; glycosylphosphatidylinositol-anchor biosynthesis.</text>
</comment>
<feature type="transmembrane region" description="Helical" evidence="13">
    <location>
        <begin position="879"/>
        <end position="900"/>
    </location>
</feature>
<evidence type="ECO:0000256" key="6">
    <source>
        <dbReference type="ARBA" id="ARBA00022692"/>
    </source>
</evidence>
<dbReference type="PANTHER" id="PTHR23071">
    <property type="entry name" value="PHOSPHATIDYLINOSITOL GLYCAN"/>
    <property type="match status" value="1"/>
</dbReference>
<keyword evidence="10" id="KW-0325">Glycoprotein</keyword>
<name>A0A642VEJ5_9ASCO</name>
<evidence type="ECO:0000256" key="4">
    <source>
        <dbReference type="ARBA" id="ARBA00022502"/>
    </source>
</evidence>
<evidence type="ECO:0000256" key="9">
    <source>
        <dbReference type="ARBA" id="ARBA00023136"/>
    </source>
</evidence>
<protein>
    <recommendedName>
        <fullName evidence="12">GPI ethanolamine phosphate transferase 3, catalytic subunit</fullName>
    </recommendedName>
    <alternativeName>
        <fullName evidence="11">Phosphatidylinositol-glycan biosynthesis class O protein</fullName>
    </alternativeName>
</protein>
<evidence type="ECO:0000256" key="3">
    <source>
        <dbReference type="ARBA" id="ARBA00008695"/>
    </source>
</evidence>
<dbReference type="PANTHER" id="PTHR23071:SF1">
    <property type="entry name" value="GPI ETHANOLAMINE PHOSPHATE TRANSFERASE 3"/>
    <property type="match status" value="1"/>
</dbReference>
<comment type="similarity">
    <text evidence="3">Belongs to the PIGG/PIGN/PIGO family. PIGO subfamily.</text>
</comment>
<feature type="transmembrane region" description="Helical" evidence="13">
    <location>
        <begin position="775"/>
        <end position="800"/>
    </location>
</feature>
<dbReference type="Gene3D" id="3.40.720.10">
    <property type="entry name" value="Alkaline Phosphatase, subunit A"/>
    <property type="match status" value="1"/>
</dbReference>
<keyword evidence="15" id="KW-1185">Reference proteome</keyword>
<dbReference type="GO" id="GO:0005789">
    <property type="term" value="C:endoplasmic reticulum membrane"/>
    <property type="evidence" value="ECO:0007669"/>
    <property type="project" value="UniProtKB-SubCell"/>
</dbReference>
<dbReference type="CDD" id="cd16023">
    <property type="entry name" value="GPI_EPT_3"/>
    <property type="match status" value="1"/>
</dbReference>
<dbReference type="Proteomes" id="UP000761534">
    <property type="component" value="Unassembled WGS sequence"/>
</dbReference>
<gene>
    <name evidence="14" type="ORF">TRICI_000011</name>
</gene>
<dbReference type="Pfam" id="PF01663">
    <property type="entry name" value="Phosphodiest"/>
    <property type="match status" value="1"/>
</dbReference>
<dbReference type="InterPro" id="IPR002591">
    <property type="entry name" value="Phosphodiest/P_Trfase"/>
</dbReference>
<feature type="transmembrane region" description="Helical" evidence="13">
    <location>
        <begin position="806"/>
        <end position="825"/>
    </location>
</feature>
<feature type="transmembrane region" description="Helical" evidence="13">
    <location>
        <begin position="832"/>
        <end position="849"/>
    </location>
</feature>
<evidence type="ECO:0000256" key="12">
    <source>
        <dbReference type="ARBA" id="ARBA00093602"/>
    </source>
</evidence>
<comment type="subcellular location">
    <subcellularLocation>
        <location evidence="1">Endoplasmic reticulum membrane</location>
        <topology evidence="1">Multi-pass membrane protein</topology>
    </subcellularLocation>
</comment>
<accession>A0A642VEJ5</accession>
<keyword evidence="8 13" id="KW-1133">Transmembrane helix</keyword>
<dbReference type="GO" id="GO:0006506">
    <property type="term" value="P:GPI anchor biosynthetic process"/>
    <property type="evidence" value="ECO:0007669"/>
    <property type="project" value="UniProtKB-UniPathway"/>
</dbReference>
<organism evidence="14 15">
    <name type="scientific">Trichomonascus ciferrii</name>
    <dbReference type="NCBI Taxonomy" id="44093"/>
    <lineage>
        <taxon>Eukaryota</taxon>
        <taxon>Fungi</taxon>
        <taxon>Dikarya</taxon>
        <taxon>Ascomycota</taxon>
        <taxon>Saccharomycotina</taxon>
        <taxon>Dipodascomycetes</taxon>
        <taxon>Dipodascales</taxon>
        <taxon>Trichomonascaceae</taxon>
        <taxon>Trichomonascus</taxon>
        <taxon>Trichomonascus ciferrii complex</taxon>
    </lineage>
</organism>
<evidence type="ECO:0000313" key="15">
    <source>
        <dbReference type="Proteomes" id="UP000761534"/>
    </source>
</evidence>
<feature type="transmembrane region" description="Helical" evidence="13">
    <location>
        <begin position="529"/>
        <end position="549"/>
    </location>
</feature>
<keyword evidence="5" id="KW-0808">Transferase</keyword>
<evidence type="ECO:0000256" key="11">
    <source>
        <dbReference type="ARBA" id="ARBA00079084"/>
    </source>
</evidence>
<evidence type="ECO:0000256" key="1">
    <source>
        <dbReference type="ARBA" id="ARBA00004477"/>
    </source>
</evidence>
<keyword evidence="7" id="KW-0256">Endoplasmic reticulum</keyword>
<feature type="transmembrane region" description="Helical" evidence="13">
    <location>
        <begin position="618"/>
        <end position="636"/>
    </location>
</feature>
<feature type="transmembrane region" description="Helical" evidence="13">
    <location>
        <begin position="687"/>
        <end position="710"/>
    </location>
</feature>
<comment type="caution">
    <text evidence="14">The sequence shown here is derived from an EMBL/GenBank/DDBJ whole genome shotgun (WGS) entry which is preliminary data.</text>
</comment>
<evidence type="ECO:0000256" key="10">
    <source>
        <dbReference type="ARBA" id="ARBA00023180"/>
    </source>
</evidence>
<dbReference type="InterPro" id="IPR037675">
    <property type="entry name" value="PIG-O_N"/>
</dbReference>
<reference evidence="14" key="1">
    <citation type="journal article" date="2019" name="G3 (Bethesda)">
        <title>Genome Assemblies of Two Rare Opportunistic Yeast Pathogens: Diutina rugosa (syn. Candida rugosa) and Trichomonascus ciferrii (syn. Candida ciferrii).</title>
        <authorList>
            <person name="Mixao V."/>
            <person name="Saus E."/>
            <person name="Hansen A.P."/>
            <person name="Lass-Florl C."/>
            <person name="Gabaldon T."/>
        </authorList>
    </citation>
    <scope>NUCLEOTIDE SEQUENCE</scope>
    <source>
        <strain evidence="14">CBS 4856</strain>
    </source>
</reference>
<evidence type="ECO:0000256" key="13">
    <source>
        <dbReference type="SAM" id="Phobius"/>
    </source>
</evidence>
<feature type="transmembrane region" description="Helical" evidence="13">
    <location>
        <begin position="467"/>
        <end position="485"/>
    </location>
</feature>
<feature type="transmembrane region" description="Helical" evidence="13">
    <location>
        <begin position="589"/>
        <end position="606"/>
    </location>
</feature>
<keyword evidence="6 13" id="KW-0812">Transmembrane</keyword>